<evidence type="ECO:0000313" key="2">
    <source>
        <dbReference type="Proteomes" id="UP000694844"/>
    </source>
</evidence>
<accession>A0A8B8E2Y8</accession>
<dbReference type="KEGG" id="cvn:111130727"/>
<dbReference type="PANTHER" id="PTHR16008">
    <property type="entry name" value="F-BOX ONLY PROTEIN 4"/>
    <property type="match status" value="1"/>
</dbReference>
<dbReference type="Gene3D" id="1.20.1280.50">
    <property type="match status" value="1"/>
</dbReference>
<organism evidence="2 3">
    <name type="scientific">Crassostrea virginica</name>
    <name type="common">Eastern oyster</name>
    <dbReference type="NCBI Taxonomy" id="6565"/>
    <lineage>
        <taxon>Eukaryota</taxon>
        <taxon>Metazoa</taxon>
        <taxon>Spiralia</taxon>
        <taxon>Lophotrochozoa</taxon>
        <taxon>Mollusca</taxon>
        <taxon>Bivalvia</taxon>
        <taxon>Autobranchia</taxon>
        <taxon>Pteriomorphia</taxon>
        <taxon>Ostreida</taxon>
        <taxon>Ostreoidea</taxon>
        <taxon>Ostreidae</taxon>
        <taxon>Crassostrea</taxon>
    </lineage>
</organism>
<dbReference type="InterPro" id="IPR001810">
    <property type="entry name" value="F-box_dom"/>
</dbReference>
<reference evidence="3" key="1">
    <citation type="submission" date="2025-08" db="UniProtKB">
        <authorList>
            <consortium name="RefSeq"/>
        </authorList>
    </citation>
    <scope>IDENTIFICATION</scope>
    <source>
        <tissue evidence="3">Whole sample</tissue>
    </source>
</reference>
<dbReference type="GO" id="GO:0000209">
    <property type="term" value="P:protein polyubiquitination"/>
    <property type="evidence" value="ECO:0007669"/>
    <property type="project" value="TreeGrafter"/>
</dbReference>
<evidence type="ECO:0000313" key="3">
    <source>
        <dbReference type="RefSeq" id="XP_022333646.1"/>
    </source>
</evidence>
<dbReference type="RefSeq" id="XP_022333646.1">
    <property type="nucleotide sequence ID" value="XM_022477938.1"/>
</dbReference>
<protein>
    <submittedName>
        <fullName evidence="3">Uncharacterized protein LOC111130727</fullName>
    </submittedName>
</protein>
<feature type="domain" description="F-box" evidence="1">
    <location>
        <begin position="95"/>
        <end position="141"/>
    </location>
</feature>
<dbReference type="InterPro" id="IPR039588">
    <property type="entry name" value="FBXO4"/>
</dbReference>
<dbReference type="PROSITE" id="PS50181">
    <property type="entry name" value="FBOX"/>
    <property type="match status" value="1"/>
</dbReference>
<dbReference type="GeneID" id="111130727"/>
<dbReference type="SMART" id="SM00256">
    <property type="entry name" value="FBOX"/>
    <property type="match status" value="1"/>
</dbReference>
<dbReference type="Pfam" id="PF12937">
    <property type="entry name" value="F-box-like"/>
    <property type="match status" value="1"/>
</dbReference>
<sequence length="445" mass="52305">MDVRKLRTRKHRIKLHREKLRKHSLVDSYCTDDEVGPSSRRYSHTTFPLFSNLSDDEVILSHSKDEGNRLKVSHSAPSCQLLLLQATEEAAPNDFFPFIHLPMDCKLKILSYLSSIEKGLSMRVCKEWCQILQTPSLWSNIILWDFPLTCVPYSKGGNHNSGDCYSCYKKRVHGFACFLMRIRPVVRRLEFKFDIYPDTDGYLAMLKNLLCCISFREIRYMMFNWKDTPARPFWLEDFKKCRCQDVLYSCKLRARHCIWFFEDLSKHLGKIETLILPFDWSSLKNVENLGRLKTLRNLVLEKSSVFQSVPQSRLDKLLSGLPVLRQLMLEIWAPCGATMHKYELSSESLEFLDVSQSRGFYLKSLHLPRLRRFRVARHPWNGPLVFSARLNIPCIYDVLRFGAPNLILLNDHYLEENWKDICYPRLEDVLKSVCSCRKHKTGWMM</sequence>
<dbReference type="Proteomes" id="UP000694844">
    <property type="component" value="Chromosome 4"/>
</dbReference>
<dbReference type="GO" id="GO:0019005">
    <property type="term" value="C:SCF ubiquitin ligase complex"/>
    <property type="evidence" value="ECO:0007669"/>
    <property type="project" value="TreeGrafter"/>
</dbReference>
<dbReference type="AlphaFoldDB" id="A0A8B8E2Y8"/>
<dbReference type="PANTHER" id="PTHR16008:SF6">
    <property type="entry name" value="SI:DKEY-12E7.1"/>
    <property type="match status" value="1"/>
</dbReference>
<dbReference type="GO" id="GO:0031146">
    <property type="term" value="P:SCF-dependent proteasomal ubiquitin-dependent protein catabolic process"/>
    <property type="evidence" value="ECO:0007669"/>
    <property type="project" value="InterPro"/>
</dbReference>
<name>A0A8B8E2Y8_CRAVI</name>
<dbReference type="OrthoDB" id="10024886at2759"/>
<dbReference type="SUPFAM" id="SSF81383">
    <property type="entry name" value="F-box domain"/>
    <property type="match status" value="1"/>
</dbReference>
<evidence type="ECO:0000259" key="1">
    <source>
        <dbReference type="PROSITE" id="PS50181"/>
    </source>
</evidence>
<keyword evidence="2" id="KW-1185">Reference proteome</keyword>
<proteinExistence type="predicted"/>
<dbReference type="InterPro" id="IPR036047">
    <property type="entry name" value="F-box-like_dom_sf"/>
</dbReference>
<gene>
    <name evidence="3" type="primary">LOC111130727</name>
</gene>